<proteinExistence type="inferred from homology"/>
<dbReference type="EMBL" id="JBANRG010000067">
    <property type="protein sequence ID" value="KAK7440641.1"/>
    <property type="molecule type" value="Genomic_DNA"/>
</dbReference>
<comment type="caution">
    <text evidence="9">The sequence shown here is derived from an EMBL/GenBank/DDBJ whole genome shotgun (WGS) entry which is preliminary data.</text>
</comment>
<keyword evidence="3 8" id="KW-0813">Transport</keyword>
<dbReference type="Gene3D" id="1.20.1250.20">
    <property type="entry name" value="MFS general substrate transporter like domains"/>
    <property type="match status" value="1"/>
</dbReference>
<dbReference type="Proteomes" id="UP001498398">
    <property type="component" value="Unassembled WGS sequence"/>
</dbReference>
<dbReference type="InterPro" id="IPR050495">
    <property type="entry name" value="ATG22/LtaA_families"/>
</dbReference>
<comment type="caution">
    <text evidence="8">Lacks conserved residue(s) required for the propagation of feature annotation.</text>
</comment>
<gene>
    <name evidence="9" type="primary">ATG22_1</name>
    <name evidence="9" type="ORF">VKT23_016989</name>
</gene>
<evidence type="ECO:0000256" key="1">
    <source>
        <dbReference type="ARBA" id="ARBA00004128"/>
    </source>
</evidence>
<feature type="transmembrane region" description="Helical" evidence="8">
    <location>
        <begin position="28"/>
        <end position="51"/>
    </location>
</feature>
<reference evidence="9 10" key="1">
    <citation type="submission" date="2024-01" db="EMBL/GenBank/DDBJ databases">
        <title>A draft genome for the cacao thread blight pathogen Marasmiellus scandens.</title>
        <authorList>
            <person name="Baruah I.K."/>
            <person name="Leung J."/>
            <person name="Bukari Y."/>
            <person name="Amoako-Attah I."/>
            <person name="Meinhardt L.W."/>
            <person name="Bailey B.A."/>
            <person name="Cohen S.P."/>
        </authorList>
    </citation>
    <scope>NUCLEOTIDE SEQUENCE [LARGE SCALE GENOMIC DNA]</scope>
    <source>
        <strain evidence="9 10">GH-19</strain>
    </source>
</reference>
<evidence type="ECO:0000256" key="8">
    <source>
        <dbReference type="RuleBase" id="RU363073"/>
    </source>
</evidence>
<evidence type="ECO:0000313" key="9">
    <source>
        <dbReference type="EMBL" id="KAK7440641.1"/>
    </source>
</evidence>
<evidence type="ECO:0000313" key="10">
    <source>
        <dbReference type="Proteomes" id="UP001498398"/>
    </source>
</evidence>
<comment type="function">
    <text evidence="8">Vacuolar effluxer which mediate the efflux of amino acids resulting from autophagic degradation. The release of autophagic amino acids allows the maintenance of protein synthesis and viability during nitrogen starvation.</text>
</comment>
<feature type="transmembrane region" description="Helical" evidence="8">
    <location>
        <begin position="63"/>
        <end position="84"/>
    </location>
</feature>
<evidence type="ECO:0000256" key="6">
    <source>
        <dbReference type="ARBA" id="ARBA00023006"/>
    </source>
</evidence>
<dbReference type="InterPro" id="IPR036259">
    <property type="entry name" value="MFS_trans_sf"/>
</dbReference>
<dbReference type="Pfam" id="PF11700">
    <property type="entry name" value="ATG22"/>
    <property type="match status" value="1"/>
</dbReference>
<dbReference type="SUPFAM" id="SSF103473">
    <property type="entry name" value="MFS general substrate transporter"/>
    <property type="match status" value="1"/>
</dbReference>
<organism evidence="9 10">
    <name type="scientific">Marasmiellus scandens</name>
    <dbReference type="NCBI Taxonomy" id="2682957"/>
    <lineage>
        <taxon>Eukaryota</taxon>
        <taxon>Fungi</taxon>
        <taxon>Dikarya</taxon>
        <taxon>Basidiomycota</taxon>
        <taxon>Agaricomycotina</taxon>
        <taxon>Agaricomycetes</taxon>
        <taxon>Agaricomycetidae</taxon>
        <taxon>Agaricales</taxon>
        <taxon>Marasmiineae</taxon>
        <taxon>Omphalotaceae</taxon>
        <taxon>Marasmiellus</taxon>
    </lineage>
</organism>
<comment type="subcellular location">
    <subcellularLocation>
        <location evidence="1 8">Vacuole membrane</location>
        <topology evidence="1 8">Multi-pass membrane protein</topology>
    </subcellularLocation>
</comment>
<dbReference type="PANTHER" id="PTHR23519">
    <property type="entry name" value="AUTOPHAGY-RELATED PROTEIN 22"/>
    <property type="match status" value="1"/>
</dbReference>
<dbReference type="PANTHER" id="PTHR23519:SF1">
    <property type="entry name" value="AUTOPHAGY-RELATED PROTEIN 22"/>
    <property type="match status" value="1"/>
</dbReference>
<evidence type="ECO:0000256" key="2">
    <source>
        <dbReference type="ARBA" id="ARBA00006978"/>
    </source>
</evidence>
<keyword evidence="10" id="KW-1185">Reference proteome</keyword>
<keyword evidence="8" id="KW-0029">Amino-acid transport</keyword>
<keyword evidence="5 8" id="KW-1133">Transmembrane helix</keyword>
<evidence type="ECO:0000256" key="5">
    <source>
        <dbReference type="ARBA" id="ARBA00022989"/>
    </source>
</evidence>
<accession>A0ABR1IV34</accession>
<comment type="similarity">
    <text evidence="2 8">Belongs to the ATG22 family.</text>
</comment>
<name>A0ABR1IV34_9AGAR</name>
<feature type="transmembrane region" description="Helical" evidence="8">
    <location>
        <begin position="96"/>
        <end position="112"/>
    </location>
</feature>
<sequence length="146" mass="15981">MVSLVRCGSPMSTITTAMLFGKTLLHMAASGLILIGTLTPLSAIGGSLIWPRVQERWGVGNKEIHLTLLVLASFILVYGYLGFLFEGSGVKFTPQGEMYALGVYFGFVYGAFRGDARSFYAELLPPGEEARWYGLFSITDRNPSRT</sequence>
<keyword evidence="6 8" id="KW-0072">Autophagy</keyword>
<keyword evidence="8" id="KW-0926">Vacuole</keyword>
<evidence type="ECO:0000256" key="7">
    <source>
        <dbReference type="ARBA" id="ARBA00023136"/>
    </source>
</evidence>
<evidence type="ECO:0000256" key="3">
    <source>
        <dbReference type="ARBA" id="ARBA00022448"/>
    </source>
</evidence>
<protein>
    <recommendedName>
        <fullName evidence="8">Autophagy-related protein</fullName>
    </recommendedName>
</protein>
<dbReference type="InterPro" id="IPR024671">
    <property type="entry name" value="Atg22-like"/>
</dbReference>
<evidence type="ECO:0000256" key="4">
    <source>
        <dbReference type="ARBA" id="ARBA00022692"/>
    </source>
</evidence>
<keyword evidence="7 8" id="KW-0472">Membrane</keyword>
<keyword evidence="4 8" id="KW-0812">Transmembrane</keyword>